<dbReference type="PROSITE" id="PS50102">
    <property type="entry name" value="RRM"/>
    <property type="match status" value="1"/>
</dbReference>
<organism evidence="3 4">
    <name type="scientific">Streptomyces chrestomyceticus JCM 4735</name>
    <dbReference type="NCBI Taxonomy" id="1306181"/>
    <lineage>
        <taxon>Bacteria</taxon>
        <taxon>Bacillati</taxon>
        <taxon>Actinomycetota</taxon>
        <taxon>Actinomycetes</taxon>
        <taxon>Kitasatosporales</taxon>
        <taxon>Streptomycetaceae</taxon>
        <taxon>Streptomyces</taxon>
    </lineage>
</organism>
<accession>A0A7U9KX65</accession>
<dbReference type="Gene3D" id="3.30.70.330">
    <property type="match status" value="1"/>
</dbReference>
<feature type="domain" description="RRM" evidence="2">
    <location>
        <begin position="3"/>
        <end position="81"/>
    </location>
</feature>
<sequence length="124" mass="13224">MSKRLYVGSLAYSVTDAGLWTLFTRCGEVSFAKVMTDPISGQTRGFGFVEMFTAEGTEKAIAELHGSLHEGRKITVSVAHSNATMSGKVGRSLASRHGRTGTAQDARSRLSELGRAASQKGKSQ</sequence>
<dbReference type="EMBL" id="BHZC01000001">
    <property type="protein sequence ID" value="GCD35631.1"/>
    <property type="molecule type" value="Genomic_DNA"/>
</dbReference>
<gene>
    <name evidence="3" type="ORF">OEIGOIKO_03377</name>
</gene>
<dbReference type="PANTHER" id="PTHR15241">
    <property type="entry name" value="TRANSFORMER-2-RELATED"/>
    <property type="match status" value="1"/>
</dbReference>
<dbReference type="RefSeq" id="WP_125045515.1">
    <property type="nucleotide sequence ID" value="NZ_BHZC01000001.1"/>
</dbReference>
<feature type="region of interest" description="Disordered" evidence="1">
    <location>
        <begin position="87"/>
        <end position="124"/>
    </location>
</feature>
<dbReference type="GO" id="GO:0003723">
    <property type="term" value="F:RNA binding"/>
    <property type="evidence" value="ECO:0007669"/>
    <property type="project" value="InterPro"/>
</dbReference>
<dbReference type="InterPro" id="IPR012677">
    <property type="entry name" value="Nucleotide-bd_a/b_plait_sf"/>
</dbReference>
<comment type="caution">
    <text evidence="3">The sequence shown here is derived from an EMBL/GenBank/DDBJ whole genome shotgun (WGS) entry which is preliminary data.</text>
</comment>
<evidence type="ECO:0000313" key="3">
    <source>
        <dbReference type="EMBL" id="GCD35631.1"/>
    </source>
</evidence>
<evidence type="ECO:0000256" key="1">
    <source>
        <dbReference type="SAM" id="MobiDB-lite"/>
    </source>
</evidence>
<dbReference type="AlphaFoldDB" id="A0A7U9KX65"/>
<dbReference type="InterPro" id="IPR035979">
    <property type="entry name" value="RBD_domain_sf"/>
</dbReference>
<dbReference type="Pfam" id="PF00076">
    <property type="entry name" value="RRM_1"/>
    <property type="match status" value="1"/>
</dbReference>
<dbReference type="GeneID" id="95622293"/>
<protein>
    <recommendedName>
        <fullName evidence="2">RRM domain-containing protein</fullName>
    </recommendedName>
</protein>
<dbReference type="InterPro" id="IPR000504">
    <property type="entry name" value="RRM_dom"/>
</dbReference>
<evidence type="ECO:0000313" key="4">
    <source>
        <dbReference type="Proteomes" id="UP000287830"/>
    </source>
</evidence>
<dbReference type="PANTHER" id="PTHR15241:SF304">
    <property type="entry name" value="RRM DOMAIN-CONTAINING PROTEIN"/>
    <property type="match status" value="1"/>
</dbReference>
<proteinExistence type="predicted"/>
<dbReference type="SMART" id="SM00360">
    <property type="entry name" value="RRM"/>
    <property type="match status" value="1"/>
</dbReference>
<name>A0A7U9KX65_9ACTN</name>
<reference evidence="3 4" key="1">
    <citation type="submission" date="2018-11" db="EMBL/GenBank/DDBJ databases">
        <title>Whole genome sequence of Streptomyces chrestomyceticus NBRC 13444(T).</title>
        <authorList>
            <person name="Komaki H."/>
            <person name="Tamura T."/>
        </authorList>
    </citation>
    <scope>NUCLEOTIDE SEQUENCE [LARGE SCALE GENOMIC DNA]</scope>
    <source>
        <strain evidence="3 4">NBRC 13444</strain>
    </source>
</reference>
<dbReference type="Proteomes" id="UP000287830">
    <property type="component" value="Unassembled WGS sequence"/>
</dbReference>
<dbReference type="SUPFAM" id="SSF54928">
    <property type="entry name" value="RNA-binding domain, RBD"/>
    <property type="match status" value="1"/>
</dbReference>
<evidence type="ECO:0000259" key="2">
    <source>
        <dbReference type="PROSITE" id="PS50102"/>
    </source>
</evidence>
<dbReference type="OrthoDB" id="9798855at2"/>